<evidence type="ECO:0000256" key="5">
    <source>
        <dbReference type="ARBA" id="ARBA00022801"/>
    </source>
</evidence>
<evidence type="ECO:0000256" key="2">
    <source>
        <dbReference type="ARBA" id="ARBA00022438"/>
    </source>
</evidence>
<dbReference type="InterPro" id="IPR036005">
    <property type="entry name" value="Creatinase/aminopeptidase-like"/>
</dbReference>
<dbReference type="GO" id="GO:0004239">
    <property type="term" value="F:initiator methionyl aminopeptidase activity"/>
    <property type="evidence" value="ECO:0007669"/>
    <property type="project" value="UniProtKB-UniRule"/>
</dbReference>
<comment type="catalytic activity">
    <reaction evidence="6 7">
        <text>Release of N-terminal amino acids, preferentially methionine, from peptides and arylamides.</text>
        <dbReference type="EC" id="3.4.11.18"/>
    </reaction>
</comment>
<feature type="binding site" evidence="6">
    <location>
        <position position="175"/>
    </location>
    <ligand>
        <name>substrate</name>
    </ligand>
</feature>
<feature type="domain" description="Peptidase M24" evidence="8">
    <location>
        <begin position="12"/>
        <end position="239"/>
    </location>
</feature>
<gene>
    <name evidence="6 9" type="primary">map</name>
    <name evidence="9" type="ORF">F4X82_03120</name>
</gene>
<dbReference type="EC" id="3.4.11.18" evidence="6 7"/>
<comment type="function">
    <text evidence="1 6">Removes the N-terminal methionine from nascent proteins. The N-terminal methionine is often cleaved when the second residue in the primary sequence is small and uncharged (Met-Ala-, Cys, Gly, Pro, Ser, Thr, or Val). Requires deformylation of the N(alpha)-formylated initiator methionine before it can be hydrolyzed.</text>
</comment>
<dbReference type="EMBL" id="VXOY01000027">
    <property type="protein sequence ID" value="MYE38480.1"/>
    <property type="molecule type" value="Genomic_DNA"/>
</dbReference>
<sequence length="249" mass="27146">MSFIKNPKEIDLMRVSGEIAARILQEVASSVEPGKTTVELDNYARELIQKNGVKPAFLNYQGFPGVMCTSVNDVVVHGAPSNTNLNEGDILSLDFGVIYKDWYSDTAITMPVGEVSHEAKRIMSVTKRALRLGINKAKIGATTGDIGNTIQRFVEREGYSVVRELVGHGIGKNLHEEPNVPNYGSRKSGEQLREGMVIAIEPMVVAGEPTLKLDNDGFGYKTQDNSLTAHFEHTVAITKNGGVVLTESK</sequence>
<dbReference type="HAMAP" id="MF_01974">
    <property type="entry name" value="MetAP_1"/>
    <property type="match status" value="1"/>
</dbReference>
<evidence type="ECO:0000256" key="3">
    <source>
        <dbReference type="ARBA" id="ARBA00022670"/>
    </source>
</evidence>
<dbReference type="Proteomes" id="UP000449092">
    <property type="component" value="Unassembled WGS sequence"/>
</dbReference>
<keyword evidence="2 6" id="KW-0031">Aminopeptidase</keyword>
<dbReference type="PRINTS" id="PR00599">
    <property type="entry name" value="MAPEPTIDASE"/>
</dbReference>
<evidence type="ECO:0000256" key="1">
    <source>
        <dbReference type="ARBA" id="ARBA00002521"/>
    </source>
</evidence>
<comment type="subunit">
    <text evidence="6">Monomer.</text>
</comment>
<evidence type="ECO:0000256" key="4">
    <source>
        <dbReference type="ARBA" id="ARBA00022723"/>
    </source>
</evidence>
<feature type="binding site" evidence="6">
    <location>
        <position position="168"/>
    </location>
    <ligand>
        <name>a divalent metal cation</name>
        <dbReference type="ChEBI" id="CHEBI:60240"/>
        <label>2</label>
        <note>catalytic</note>
    </ligand>
</feature>
<dbReference type="PANTHER" id="PTHR43330">
    <property type="entry name" value="METHIONINE AMINOPEPTIDASE"/>
    <property type="match status" value="1"/>
</dbReference>
<feature type="binding site" evidence="6">
    <location>
        <position position="77"/>
    </location>
    <ligand>
        <name>substrate</name>
    </ligand>
</feature>
<organism evidence="9 10">
    <name type="scientific">Candidatus Spechtbacteria bacterium SB0662_bin_43</name>
    <dbReference type="NCBI Taxonomy" id="2604897"/>
    <lineage>
        <taxon>Bacteria</taxon>
        <taxon>Candidatus Spechtiibacteriota</taxon>
    </lineage>
</organism>
<comment type="caution">
    <text evidence="9">The sequence shown here is derived from an EMBL/GenBank/DDBJ whole genome shotgun (WGS) entry which is preliminary data.</text>
</comment>
<evidence type="ECO:0000313" key="9">
    <source>
        <dbReference type="EMBL" id="MYE38480.1"/>
    </source>
</evidence>
<name>A0A845D9U5_9BACT</name>
<feature type="binding site" evidence="6">
    <location>
        <position position="201"/>
    </location>
    <ligand>
        <name>a divalent metal cation</name>
        <dbReference type="ChEBI" id="CHEBI:60240"/>
        <label>2</label>
        <note>catalytic</note>
    </ligand>
</feature>
<dbReference type="NCBIfam" id="TIGR00500">
    <property type="entry name" value="met_pdase_I"/>
    <property type="match status" value="1"/>
</dbReference>
<evidence type="ECO:0000256" key="7">
    <source>
        <dbReference type="RuleBase" id="RU003653"/>
    </source>
</evidence>
<feature type="binding site" evidence="6">
    <location>
        <position position="232"/>
    </location>
    <ligand>
        <name>a divalent metal cation</name>
        <dbReference type="ChEBI" id="CHEBI:60240"/>
        <label>2</label>
        <note>catalytic</note>
    </ligand>
</feature>
<feature type="binding site" evidence="6">
    <location>
        <position position="105"/>
    </location>
    <ligand>
        <name>a divalent metal cation</name>
        <dbReference type="ChEBI" id="CHEBI:60240"/>
        <label>1</label>
    </ligand>
</feature>
<comment type="cofactor">
    <cofactor evidence="6">
        <name>Co(2+)</name>
        <dbReference type="ChEBI" id="CHEBI:48828"/>
    </cofactor>
    <cofactor evidence="6">
        <name>Zn(2+)</name>
        <dbReference type="ChEBI" id="CHEBI:29105"/>
    </cofactor>
    <cofactor evidence="6">
        <name>Mn(2+)</name>
        <dbReference type="ChEBI" id="CHEBI:29035"/>
    </cofactor>
    <cofactor evidence="6">
        <name>Fe(2+)</name>
        <dbReference type="ChEBI" id="CHEBI:29033"/>
    </cofactor>
    <text evidence="6">Binds 2 divalent metal cations per subunit. Has a high-affinity and a low affinity metal-binding site. The true nature of the physiological cofactor is under debate. The enzyme is active with cobalt, zinc, manganese or divalent iron ions. Most likely, methionine aminopeptidases function as mononuclear Fe(2+)-metalloproteases under physiological conditions, and the catalytically relevant metal-binding site has been assigned to the histidine-containing high-affinity site.</text>
</comment>
<proteinExistence type="inferred from homology"/>
<feature type="binding site" evidence="6">
    <location>
        <position position="94"/>
    </location>
    <ligand>
        <name>a divalent metal cation</name>
        <dbReference type="ChEBI" id="CHEBI:60240"/>
        <label>1</label>
    </ligand>
</feature>
<dbReference type="AlphaFoldDB" id="A0A845D9U5"/>
<reference evidence="9 10" key="1">
    <citation type="submission" date="2019-09" db="EMBL/GenBank/DDBJ databases">
        <title>Characterisation of the sponge microbiome using genome-centric metagenomics.</title>
        <authorList>
            <person name="Engelberts J.P."/>
            <person name="Robbins S.J."/>
            <person name="De Goeij J.M."/>
            <person name="Aranda M."/>
            <person name="Bell S.C."/>
            <person name="Webster N.S."/>
        </authorList>
    </citation>
    <scope>NUCLEOTIDE SEQUENCE [LARGE SCALE GENOMIC DNA]</scope>
    <source>
        <strain evidence="9">SB0662_bin_43</strain>
    </source>
</reference>
<dbReference type="CDD" id="cd01086">
    <property type="entry name" value="MetAP1"/>
    <property type="match status" value="1"/>
</dbReference>
<feature type="binding site" evidence="6">
    <location>
        <position position="232"/>
    </location>
    <ligand>
        <name>a divalent metal cation</name>
        <dbReference type="ChEBI" id="CHEBI:60240"/>
        <label>1</label>
    </ligand>
</feature>
<feature type="binding site" evidence="6">
    <location>
        <position position="105"/>
    </location>
    <ligand>
        <name>a divalent metal cation</name>
        <dbReference type="ChEBI" id="CHEBI:60240"/>
        <label>2</label>
        <note>catalytic</note>
    </ligand>
</feature>
<keyword evidence="4 6" id="KW-0479">Metal-binding</keyword>
<dbReference type="Pfam" id="PF00557">
    <property type="entry name" value="Peptidase_M24"/>
    <property type="match status" value="1"/>
</dbReference>
<dbReference type="GO" id="GO:0005829">
    <property type="term" value="C:cytosol"/>
    <property type="evidence" value="ECO:0007669"/>
    <property type="project" value="TreeGrafter"/>
</dbReference>
<dbReference type="Gene3D" id="3.90.230.10">
    <property type="entry name" value="Creatinase/methionine aminopeptidase superfamily"/>
    <property type="match status" value="1"/>
</dbReference>
<keyword evidence="3 6" id="KW-0645">Protease</keyword>
<protein>
    <recommendedName>
        <fullName evidence="6 7">Methionine aminopeptidase</fullName>
        <shortName evidence="6">MAP</shortName>
        <shortName evidence="6">MetAP</shortName>
        <ecNumber evidence="6 7">3.4.11.18</ecNumber>
    </recommendedName>
    <alternativeName>
        <fullName evidence="6">Peptidase M</fullName>
    </alternativeName>
</protein>
<dbReference type="InterPro" id="IPR001714">
    <property type="entry name" value="Pept_M24_MAP"/>
</dbReference>
<dbReference type="GO" id="GO:0046872">
    <property type="term" value="F:metal ion binding"/>
    <property type="evidence" value="ECO:0007669"/>
    <property type="project" value="UniProtKB-UniRule"/>
</dbReference>
<dbReference type="GO" id="GO:0070006">
    <property type="term" value="F:metalloaminopeptidase activity"/>
    <property type="evidence" value="ECO:0007669"/>
    <property type="project" value="UniProtKB-UniRule"/>
</dbReference>
<evidence type="ECO:0000259" key="8">
    <source>
        <dbReference type="Pfam" id="PF00557"/>
    </source>
</evidence>
<dbReference type="InterPro" id="IPR000994">
    <property type="entry name" value="Pept_M24"/>
</dbReference>
<dbReference type="GO" id="GO:0006508">
    <property type="term" value="P:proteolysis"/>
    <property type="evidence" value="ECO:0007669"/>
    <property type="project" value="UniProtKB-KW"/>
</dbReference>
<evidence type="ECO:0000313" key="10">
    <source>
        <dbReference type="Proteomes" id="UP000449092"/>
    </source>
</evidence>
<comment type="similarity">
    <text evidence="6">Belongs to the peptidase M24A family. Methionine aminopeptidase type 1 subfamily.</text>
</comment>
<dbReference type="SUPFAM" id="SSF55920">
    <property type="entry name" value="Creatinase/aminopeptidase"/>
    <property type="match status" value="1"/>
</dbReference>
<accession>A0A845D9U5</accession>
<evidence type="ECO:0000256" key="6">
    <source>
        <dbReference type="HAMAP-Rule" id="MF_01974"/>
    </source>
</evidence>
<dbReference type="InterPro" id="IPR002467">
    <property type="entry name" value="Pept_M24A_MAP1"/>
</dbReference>
<keyword evidence="5 6" id="KW-0378">Hydrolase</keyword>
<dbReference type="PANTHER" id="PTHR43330:SF27">
    <property type="entry name" value="METHIONINE AMINOPEPTIDASE"/>
    <property type="match status" value="1"/>
</dbReference>